<dbReference type="SUPFAM" id="SSF69318">
    <property type="entry name" value="Integrin alpha N-terminal domain"/>
    <property type="match status" value="2"/>
</dbReference>
<dbReference type="PANTHER" id="PTHR16026">
    <property type="entry name" value="CARTILAGE ACIDIC PROTEIN 1"/>
    <property type="match status" value="1"/>
</dbReference>
<keyword evidence="1" id="KW-0732">Signal</keyword>
<evidence type="ECO:0000313" key="3">
    <source>
        <dbReference type="EMBL" id="QWG02823.1"/>
    </source>
</evidence>
<proteinExistence type="predicted"/>
<dbReference type="Pfam" id="PF13517">
    <property type="entry name" value="FG-GAP_3"/>
    <property type="match status" value="1"/>
</dbReference>
<dbReference type="InterPro" id="IPR011519">
    <property type="entry name" value="UnbV_ASPIC"/>
</dbReference>
<dbReference type="InterPro" id="IPR028994">
    <property type="entry name" value="Integrin_alpha_N"/>
</dbReference>
<dbReference type="InterPro" id="IPR013517">
    <property type="entry name" value="FG-GAP"/>
</dbReference>
<feature type="domain" description="ASPIC/UnbV" evidence="2">
    <location>
        <begin position="609"/>
        <end position="670"/>
    </location>
</feature>
<dbReference type="Gene3D" id="2.130.10.130">
    <property type="entry name" value="Integrin alpha, N-terminal"/>
    <property type="match status" value="2"/>
</dbReference>
<dbReference type="Proteomes" id="UP000678679">
    <property type="component" value="Chromosome 1"/>
</dbReference>
<dbReference type="EMBL" id="CP076132">
    <property type="protein sequence ID" value="QWG02823.1"/>
    <property type="molecule type" value="Genomic_DNA"/>
</dbReference>
<dbReference type="PANTHER" id="PTHR16026:SF0">
    <property type="entry name" value="CARTILAGE ACIDIC PROTEIN 1"/>
    <property type="match status" value="1"/>
</dbReference>
<dbReference type="RefSeq" id="WP_169664316.1">
    <property type="nucleotide sequence ID" value="NZ_CP076132.1"/>
</dbReference>
<protein>
    <submittedName>
        <fullName evidence="3">VCBS repeat-containing protein</fullName>
    </submittedName>
</protein>
<reference evidence="3 4" key="1">
    <citation type="submission" date="2021-05" db="EMBL/GenBank/DDBJ databases">
        <title>Comparative genomic studies on the polysaccharide-degrading batcterial strains of the Flammeovirga genus.</title>
        <authorList>
            <person name="Zewei F."/>
            <person name="Zheng Z."/>
            <person name="Yu L."/>
            <person name="Ruyue G."/>
            <person name="Yanhong M."/>
            <person name="Yuanyuan C."/>
            <person name="Jingyan G."/>
            <person name="Wenjun H."/>
        </authorList>
    </citation>
    <scope>NUCLEOTIDE SEQUENCE [LARGE SCALE GENOMIC DNA]</scope>
    <source>
        <strain evidence="3 4">NBRC:100898</strain>
    </source>
</reference>
<accession>A0AAX1NA06</accession>
<name>A0AAX1NA06_9BACT</name>
<keyword evidence="4" id="KW-1185">Reference proteome</keyword>
<gene>
    <name evidence="3" type="ORF">KMW28_04395</name>
</gene>
<dbReference type="Pfam" id="PF07593">
    <property type="entry name" value="UnbV_ASPIC"/>
    <property type="match status" value="1"/>
</dbReference>
<evidence type="ECO:0000313" key="4">
    <source>
        <dbReference type="Proteomes" id="UP000678679"/>
    </source>
</evidence>
<dbReference type="KEGG" id="fya:KMW28_04395"/>
<evidence type="ECO:0000259" key="2">
    <source>
        <dbReference type="Pfam" id="PF07593"/>
    </source>
</evidence>
<sequence>MLDVHCLGNYANLTIKSDTIVLVDNLDIPHQGNHQFKVLVDFKTTGAKTLKFYNQGSEIQVNQIALRESDAQIPSFDDISESSGFKTETTWKYGGPSIGDVNNNGYYDFVLNNHDKVPAKLFWNNGDGTVTQHTEELRRWDIHGSALGDYDNDGDLDILISQGGGNGTNPQPPHLLRNDGDHFTVVTKEAGITLGSRGRSVRWIDMDKDGDLDLIFINAEGLNTSDGLRHILYKNNGDGTFTHIRSEGIESADAERILVTDLNNDNIEDLVLFEPLSIWIGNGDFAFTDQSEKWLPQHVQGLDFVTGATDIDLDNDGLLDLYLARGKTYYQTANKSYDFNPLTNRLDIRDEGNKAITALEFVAEGDITISGIFLWYRLYDDGFPIHLGKQLHTIPSLDENDKLTIDQKMAEGWPDDRSANGWYFGYVGNGKWKMEWVRNMNIYWDVRISVDGVSNVTSTWDPQNRNVQDILLKNQGGKFMDVTQKYNLPKGGSHQGVTVGDFNNNGYQDLFVYRFGFLKSRVTDWLLLNNGKGSFDITTSHKAVDINDKGHGDMGQAFDYNLDGKVDLLSGSDNYGKWYLYKNTTTNKNNYLQVRVGYSPKDNVDPMSAVVEVYTATTKYKRRVASAGEIHSQSLLNTVHFGLRNEIPTKVIVRWRNGEVEELNHKSVNEVIVVGSRGTTKIN</sequence>
<dbReference type="InterPro" id="IPR027039">
    <property type="entry name" value="Crtac1"/>
</dbReference>
<evidence type="ECO:0000256" key="1">
    <source>
        <dbReference type="ARBA" id="ARBA00022729"/>
    </source>
</evidence>
<dbReference type="AlphaFoldDB" id="A0AAX1NA06"/>
<organism evidence="3 4">
    <name type="scientific">Flammeovirga yaeyamensis</name>
    <dbReference type="NCBI Taxonomy" id="367791"/>
    <lineage>
        <taxon>Bacteria</taxon>
        <taxon>Pseudomonadati</taxon>
        <taxon>Bacteroidota</taxon>
        <taxon>Cytophagia</taxon>
        <taxon>Cytophagales</taxon>
        <taxon>Flammeovirgaceae</taxon>
        <taxon>Flammeovirga</taxon>
    </lineage>
</organism>